<dbReference type="InterPro" id="IPR023674">
    <property type="entry name" value="Ribosomal_uL1-like"/>
</dbReference>
<evidence type="ECO:0000256" key="2">
    <source>
        <dbReference type="ARBA" id="ARBA00022980"/>
    </source>
</evidence>
<dbReference type="Gene3D" id="3.40.50.790">
    <property type="match status" value="1"/>
</dbReference>
<keyword evidence="5" id="KW-1185">Reference proteome</keyword>
<dbReference type="RefSeq" id="XP_017994981.1">
    <property type="nucleotide sequence ID" value="XM_018140800.1"/>
</dbReference>
<protein>
    <submittedName>
        <fullName evidence="4">50S ribosomal protein L1</fullName>
    </submittedName>
</protein>
<dbReference type="Pfam" id="PF00687">
    <property type="entry name" value="Ribosomal_L1"/>
    <property type="match status" value="1"/>
</dbReference>
<evidence type="ECO:0000313" key="4">
    <source>
        <dbReference type="EMBL" id="KPI35018.1"/>
    </source>
</evidence>
<evidence type="ECO:0000256" key="3">
    <source>
        <dbReference type="ARBA" id="ARBA00023274"/>
    </source>
</evidence>
<gene>
    <name evidence="4" type="ORF">AB675_11911</name>
</gene>
<dbReference type="SUPFAM" id="SSF56808">
    <property type="entry name" value="Ribosomal protein L1"/>
    <property type="match status" value="1"/>
</dbReference>
<evidence type="ECO:0000256" key="1">
    <source>
        <dbReference type="ARBA" id="ARBA00010531"/>
    </source>
</evidence>
<dbReference type="GeneID" id="28732681"/>
<dbReference type="PANTHER" id="PTHR36427:SF3">
    <property type="entry name" value="LARGE RIBOSOMAL SUBUNIT PROTEIN UL1M"/>
    <property type="match status" value="1"/>
</dbReference>
<sequence length="304" mass="33744">MNAVPVSRASYLRVLSTARSYNPPSSSICRCFSTTAPTSSANSGKSKTAREREKIAKQKAKKNRNPQFKTYDLKKIDQYSLCDAMRYLQAAEVRHKPDNIKYEAHVKLKTNRSGPVIRQNQIQLPHPVKSDKVKYAIICPPDSKVYKEAKAAGHYLVGQEEIFEELKEMKFDRCIAHPNSVKPMASAGLPRILGPRGLMPNVKNGTVTADPMKLLRQMMGGAVYRERFGCVRLAVGTLAYKPEMLRDNLQSFLKRIREEISRLPQNAVKSIDEVVLSSSTGPGISLNGTFASENSLSTAQLSAA</sequence>
<dbReference type="GO" id="GO:0003735">
    <property type="term" value="F:structural constituent of ribosome"/>
    <property type="evidence" value="ECO:0007669"/>
    <property type="project" value="TreeGrafter"/>
</dbReference>
<comment type="caution">
    <text evidence="4">The sequence shown here is derived from an EMBL/GenBank/DDBJ whole genome shotgun (WGS) entry which is preliminary data.</text>
</comment>
<dbReference type="InterPro" id="IPR028364">
    <property type="entry name" value="Ribosomal_uL1/biogenesis"/>
</dbReference>
<evidence type="ECO:0000313" key="5">
    <source>
        <dbReference type="Proteomes" id="UP000038010"/>
    </source>
</evidence>
<proteinExistence type="inferred from homology"/>
<dbReference type="InterPro" id="IPR016095">
    <property type="entry name" value="Ribosomal_uL1_3-a/b-sand"/>
</dbReference>
<dbReference type="GO" id="GO:0005762">
    <property type="term" value="C:mitochondrial large ribosomal subunit"/>
    <property type="evidence" value="ECO:0007669"/>
    <property type="project" value="TreeGrafter"/>
</dbReference>
<dbReference type="PANTHER" id="PTHR36427">
    <property type="entry name" value="54S RIBOSOMAL PROTEIN L1, MITOCHONDRIAL"/>
    <property type="match status" value="1"/>
</dbReference>
<name>A0A0N0NHV8_9EURO</name>
<dbReference type="OrthoDB" id="1747252at2759"/>
<dbReference type="Proteomes" id="UP000038010">
    <property type="component" value="Unassembled WGS sequence"/>
</dbReference>
<dbReference type="EMBL" id="LFJN01000046">
    <property type="protein sequence ID" value="KPI35018.1"/>
    <property type="molecule type" value="Genomic_DNA"/>
</dbReference>
<organism evidence="4 5">
    <name type="scientific">Cyphellophora attinorum</name>
    <dbReference type="NCBI Taxonomy" id="1664694"/>
    <lineage>
        <taxon>Eukaryota</taxon>
        <taxon>Fungi</taxon>
        <taxon>Dikarya</taxon>
        <taxon>Ascomycota</taxon>
        <taxon>Pezizomycotina</taxon>
        <taxon>Eurotiomycetes</taxon>
        <taxon>Chaetothyriomycetidae</taxon>
        <taxon>Chaetothyriales</taxon>
        <taxon>Cyphellophoraceae</taxon>
        <taxon>Cyphellophora</taxon>
    </lineage>
</organism>
<keyword evidence="3" id="KW-0687">Ribonucleoprotein</keyword>
<keyword evidence="2 4" id="KW-0689">Ribosomal protein</keyword>
<dbReference type="STRING" id="1664694.A0A0N0NHV8"/>
<dbReference type="CDD" id="cd00403">
    <property type="entry name" value="Ribosomal_L1"/>
    <property type="match status" value="1"/>
</dbReference>
<accession>A0A0N0NHV8</accession>
<dbReference type="Gene3D" id="3.30.190.20">
    <property type="match status" value="1"/>
</dbReference>
<dbReference type="VEuPathDB" id="FungiDB:AB675_11911"/>
<dbReference type="AlphaFoldDB" id="A0A0N0NHV8"/>
<comment type="similarity">
    <text evidence="1">Belongs to the universal ribosomal protein uL1 family.</text>
</comment>
<reference evidence="4 5" key="1">
    <citation type="submission" date="2015-06" db="EMBL/GenBank/DDBJ databases">
        <title>Draft genome of the ant-associated black yeast Phialophora attae CBS 131958.</title>
        <authorList>
            <person name="Moreno L.F."/>
            <person name="Stielow B.J."/>
            <person name="de Hoog S."/>
            <person name="Vicente V.A."/>
            <person name="Weiss V.A."/>
            <person name="de Vries M."/>
            <person name="Cruz L.M."/>
            <person name="Souza E.M."/>
        </authorList>
    </citation>
    <scope>NUCLEOTIDE SEQUENCE [LARGE SCALE GENOMIC DNA]</scope>
    <source>
        <strain evidence="4 5">CBS 131958</strain>
    </source>
</reference>